<gene>
    <name evidence="9" type="ORF">SAMN02746065_13427</name>
</gene>
<dbReference type="Pfam" id="PF03006">
    <property type="entry name" value="HlyIII"/>
    <property type="match status" value="1"/>
</dbReference>
<keyword evidence="7" id="KW-0862">Zinc</keyword>
<dbReference type="PANTHER" id="PTHR20855">
    <property type="entry name" value="ADIPOR/PROGESTIN RECEPTOR-RELATED"/>
    <property type="match status" value="1"/>
</dbReference>
<evidence type="ECO:0000256" key="2">
    <source>
        <dbReference type="ARBA" id="ARBA00008488"/>
    </source>
</evidence>
<keyword evidence="6 8" id="KW-0472">Membrane</keyword>
<evidence type="ECO:0000256" key="4">
    <source>
        <dbReference type="ARBA" id="ARBA00022692"/>
    </source>
</evidence>
<sequence length="215" mass="23959">MAFPILREPFNALSHMAGAIASIAGLTLLVVFAAIKADVWHVVSFSIFGATLVLMYTSSTLYHGLRLSQKGIAIMRKIDHITIFMLIAGTYTPFCLVPLRGPWGWSLLITAWTIALAGIFLKLFCFNVPRWISTAIYLIMGWIFVVAVYPLVMALNLSSLIWLGLGGLFYSGGALIYGLKRPNPRPDTFGFHGIWHLFVLSGSFCHFWAVFCFFK</sequence>
<evidence type="ECO:0000313" key="9">
    <source>
        <dbReference type="EMBL" id="SMD10342.1"/>
    </source>
</evidence>
<dbReference type="RefSeq" id="WP_084071634.1">
    <property type="nucleotide sequence ID" value="NZ_FWXY01000034.1"/>
</dbReference>
<feature type="transmembrane region" description="Helical" evidence="8">
    <location>
        <begin position="105"/>
        <end position="124"/>
    </location>
</feature>
<accession>A0A1W2ELF3</accession>
<evidence type="ECO:0000256" key="8">
    <source>
        <dbReference type="SAM" id="Phobius"/>
    </source>
</evidence>
<keyword evidence="7" id="KW-0479">Metal-binding</keyword>
<dbReference type="Proteomes" id="UP000192418">
    <property type="component" value="Unassembled WGS sequence"/>
</dbReference>
<feature type="transmembrane region" description="Helical" evidence="8">
    <location>
        <begin position="39"/>
        <end position="57"/>
    </location>
</feature>
<comment type="subcellular location">
    <subcellularLocation>
        <location evidence="1">Cell membrane</location>
        <topology evidence="1">Multi-pass membrane protein</topology>
    </subcellularLocation>
</comment>
<evidence type="ECO:0000256" key="5">
    <source>
        <dbReference type="ARBA" id="ARBA00022989"/>
    </source>
</evidence>
<feature type="transmembrane region" description="Helical" evidence="8">
    <location>
        <begin position="136"/>
        <end position="155"/>
    </location>
</feature>
<evidence type="ECO:0000256" key="7">
    <source>
        <dbReference type="PIRSR" id="PIRSR604254-1"/>
    </source>
</evidence>
<dbReference type="STRING" id="1121400.SAMN02746065_13427"/>
<evidence type="ECO:0000256" key="3">
    <source>
        <dbReference type="ARBA" id="ARBA00022475"/>
    </source>
</evidence>
<feature type="binding site" evidence="7">
    <location>
        <position position="196"/>
    </location>
    <ligand>
        <name>Zn(2+)</name>
        <dbReference type="ChEBI" id="CHEBI:29105"/>
    </ligand>
</feature>
<proteinExistence type="inferred from homology"/>
<keyword evidence="3" id="KW-1003">Cell membrane</keyword>
<dbReference type="EMBL" id="FWXY01000034">
    <property type="protein sequence ID" value="SMD10342.1"/>
    <property type="molecule type" value="Genomic_DNA"/>
</dbReference>
<feature type="transmembrane region" description="Helical" evidence="8">
    <location>
        <begin position="78"/>
        <end position="99"/>
    </location>
</feature>
<evidence type="ECO:0000313" key="10">
    <source>
        <dbReference type="Proteomes" id="UP000192418"/>
    </source>
</evidence>
<dbReference type="GO" id="GO:0140911">
    <property type="term" value="F:pore-forming activity"/>
    <property type="evidence" value="ECO:0007669"/>
    <property type="project" value="InterPro"/>
</dbReference>
<dbReference type="OrthoDB" id="9813689at2"/>
<evidence type="ECO:0000256" key="6">
    <source>
        <dbReference type="ARBA" id="ARBA00023136"/>
    </source>
</evidence>
<dbReference type="GO" id="GO:0046872">
    <property type="term" value="F:metal ion binding"/>
    <property type="evidence" value="ECO:0007669"/>
    <property type="project" value="UniProtKB-KW"/>
</dbReference>
<dbReference type="PANTHER" id="PTHR20855:SF3">
    <property type="entry name" value="LD03007P"/>
    <property type="match status" value="1"/>
</dbReference>
<keyword evidence="4 8" id="KW-0812">Transmembrane</keyword>
<feature type="binding site" evidence="7">
    <location>
        <position position="192"/>
    </location>
    <ligand>
        <name>Zn(2+)</name>
        <dbReference type="ChEBI" id="CHEBI:29105"/>
    </ligand>
</feature>
<keyword evidence="10" id="KW-1185">Reference proteome</keyword>
<dbReference type="InterPro" id="IPR004254">
    <property type="entry name" value="AdipoR/HlyIII-related"/>
</dbReference>
<dbReference type="NCBIfam" id="TIGR01065">
    <property type="entry name" value="hlyIII"/>
    <property type="match status" value="1"/>
</dbReference>
<dbReference type="AlphaFoldDB" id="A0A1W2ELF3"/>
<feature type="transmembrane region" description="Helical" evidence="8">
    <location>
        <begin position="161"/>
        <end position="179"/>
    </location>
</feature>
<evidence type="ECO:0000256" key="1">
    <source>
        <dbReference type="ARBA" id="ARBA00004651"/>
    </source>
</evidence>
<feature type="transmembrane region" description="Helical" evidence="8">
    <location>
        <begin position="191"/>
        <end position="211"/>
    </location>
</feature>
<keyword evidence="5 8" id="KW-1133">Transmembrane helix</keyword>
<feature type="transmembrane region" description="Helical" evidence="8">
    <location>
        <begin position="12"/>
        <end position="33"/>
    </location>
</feature>
<reference evidence="9 10" key="1">
    <citation type="submission" date="2017-04" db="EMBL/GenBank/DDBJ databases">
        <authorList>
            <person name="Afonso C.L."/>
            <person name="Miller P.J."/>
            <person name="Scott M.A."/>
            <person name="Spackman E."/>
            <person name="Goraichik I."/>
            <person name="Dimitrov K.M."/>
            <person name="Suarez D.L."/>
            <person name="Swayne D.E."/>
        </authorList>
    </citation>
    <scope>NUCLEOTIDE SEQUENCE [LARGE SCALE GENOMIC DNA]</scope>
    <source>
        <strain evidence="9 10">DSM 3385</strain>
    </source>
</reference>
<comment type="similarity">
    <text evidence="2">Belongs to the UPF0073 (Hly-III) family.</text>
</comment>
<protein>
    <submittedName>
        <fullName evidence="9">Hemolysin III</fullName>
    </submittedName>
</protein>
<dbReference type="InterPro" id="IPR005744">
    <property type="entry name" value="Hy-lIII"/>
</dbReference>
<name>A0A1W2ELF3_9BACT</name>
<dbReference type="GO" id="GO:0005886">
    <property type="term" value="C:plasma membrane"/>
    <property type="evidence" value="ECO:0007669"/>
    <property type="project" value="UniProtKB-SubCell"/>
</dbReference>
<feature type="binding site" evidence="7">
    <location>
        <position position="63"/>
    </location>
    <ligand>
        <name>Zn(2+)</name>
        <dbReference type="ChEBI" id="CHEBI:29105"/>
    </ligand>
</feature>
<organism evidence="9 10">
    <name type="scientific">Desulfocicer vacuolatum DSM 3385</name>
    <dbReference type="NCBI Taxonomy" id="1121400"/>
    <lineage>
        <taxon>Bacteria</taxon>
        <taxon>Pseudomonadati</taxon>
        <taxon>Thermodesulfobacteriota</taxon>
        <taxon>Desulfobacteria</taxon>
        <taxon>Desulfobacterales</taxon>
        <taxon>Desulfobacteraceae</taxon>
        <taxon>Desulfocicer</taxon>
    </lineage>
</organism>